<evidence type="ECO:0000313" key="5">
    <source>
        <dbReference type="Proteomes" id="UP000050833"/>
    </source>
</evidence>
<reference evidence="4 5" key="1">
    <citation type="submission" date="2015-10" db="EMBL/GenBank/DDBJ databases">
        <title>Butyribacter intestini gen. nov., sp. nov., a butyric acid-producing bacterium of the family Lachnospiraceae isolated from the human faeces.</title>
        <authorList>
            <person name="Zou Y."/>
            <person name="Xue W."/>
            <person name="Luo G."/>
            <person name="Lv M."/>
        </authorList>
    </citation>
    <scope>NUCLEOTIDE SEQUENCE [LARGE SCALE GENOMIC DNA]</scope>
    <source>
        <strain evidence="4 5">TF01-11</strain>
    </source>
</reference>
<accession>A0AAW3JPU8</accession>
<dbReference type="InterPro" id="IPR025328">
    <property type="entry name" value="DUF4234"/>
</dbReference>
<dbReference type="InterPro" id="IPR026870">
    <property type="entry name" value="Zinc_ribbon_dom"/>
</dbReference>
<evidence type="ECO:0000313" key="4">
    <source>
        <dbReference type="EMBL" id="KQC84495.1"/>
    </source>
</evidence>
<dbReference type="EMBL" id="LLKB01000005">
    <property type="protein sequence ID" value="KQC84495.1"/>
    <property type="molecule type" value="Genomic_DNA"/>
</dbReference>
<feature type="transmembrane region" description="Helical" evidence="1">
    <location>
        <begin position="77"/>
        <end position="97"/>
    </location>
</feature>
<comment type="caution">
    <text evidence="4">The sequence shown here is derived from an EMBL/GenBank/DDBJ whole genome shotgun (WGS) entry which is preliminary data.</text>
</comment>
<keyword evidence="5" id="KW-1185">Reference proteome</keyword>
<organism evidence="4 5">
    <name type="scientific">Butyribacter intestini</name>
    <dbReference type="NCBI Taxonomy" id="1703332"/>
    <lineage>
        <taxon>Bacteria</taxon>
        <taxon>Bacillati</taxon>
        <taxon>Bacillota</taxon>
        <taxon>Clostridia</taxon>
        <taxon>Lachnospirales</taxon>
        <taxon>Lachnospiraceae</taxon>
        <taxon>Butyribacter</taxon>
    </lineage>
</organism>
<evidence type="ECO:0000259" key="2">
    <source>
        <dbReference type="Pfam" id="PF13240"/>
    </source>
</evidence>
<keyword evidence="1" id="KW-1133">Transmembrane helix</keyword>
<feature type="transmembrane region" description="Helical" evidence="1">
    <location>
        <begin position="158"/>
        <end position="184"/>
    </location>
</feature>
<keyword evidence="1" id="KW-0472">Membrane</keyword>
<feature type="transmembrane region" description="Helical" evidence="1">
    <location>
        <begin position="117"/>
        <end position="137"/>
    </location>
</feature>
<protein>
    <recommendedName>
        <fullName evidence="6">DUF4234 domain-containing protein</fullName>
    </recommendedName>
</protein>
<dbReference type="RefSeq" id="WP_055943218.1">
    <property type="nucleotide sequence ID" value="NZ_JAQDCV010000004.1"/>
</dbReference>
<sequence>MFCKNCGKEINEGTKFCPNCGQECSAMADVTKAANDMFNATEKQIASAVDEVRQSFNGENGNITPNGREKLKDDRGLASYIILSIITCGIYSYYFLYKLAHDVNIACENDEKTTPGLAAFIILSFVTCGIYACYWYYKLGNRLAANASYYGMNFQENGTTVLMWFIFGMLLCGIGPFIGMHILIKNSNKLCNAYNRKYGLN</sequence>
<feature type="domain" description="DUF4234" evidence="3">
    <location>
        <begin position="75"/>
        <end position="144"/>
    </location>
</feature>
<evidence type="ECO:0000256" key="1">
    <source>
        <dbReference type="SAM" id="Phobius"/>
    </source>
</evidence>
<evidence type="ECO:0008006" key="6">
    <source>
        <dbReference type="Google" id="ProtNLM"/>
    </source>
</evidence>
<evidence type="ECO:0000259" key="3">
    <source>
        <dbReference type="Pfam" id="PF14018"/>
    </source>
</evidence>
<feature type="domain" description="Zinc-ribbon" evidence="2">
    <location>
        <begin position="2"/>
        <end position="22"/>
    </location>
</feature>
<proteinExistence type="predicted"/>
<name>A0AAW3JPU8_9FIRM</name>
<dbReference type="AlphaFoldDB" id="A0AAW3JPU8"/>
<gene>
    <name evidence="4" type="ORF">APZ18_06965</name>
</gene>
<dbReference type="Proteomes" id="UP000050833">
    <property type="component" value="Unassembled WGS sequence"/>
</dbReference>
<dbReference type="Pfam" id="PF14018">
    <property type="entry name" value="DUF4234"/>
    <property type="match status" value="1"/>
</dbReference>
<dbReference type="Pfam" id="PF13240">
    <property type="entry name" value="Zn_Ribbon_1"/>
    <property type="match status" value="1"/>
</dbReference>
<keyword evidence="1" id="KW-0812">Transmembrane</keyword>